<feature type="region of interest" description="Disordered" evidence="2">
    <location>
        <begin position="256"/>
        <end position="399"/>
    </location>
</feature>
<dbReference type="EMBL" id="NCKW01006924">
    <property type="protein sequence ID" value="POM70563.1"/>
    <property type="molecule type" value="Genomic_DNA"/>
</dbReference>
<feature type="compositionally biased region" description="Acidic residues" evidence="2">
    <location>
        <begin position="329"/>
        <end position="343"/>
    </location>
</feature>
<feature type="compositionally biased region" description="Gly residues" evidence="2">
    <location>
        <begin position="345"/>
        <end position="354"/>
    </location>
</feature>
<feature type="compositionally biased region" description="Acidic residues" evidence="2">
    <location>
        <begin position="384"/>
        <end position="396"/>
    </location>
</feature>
<proteinExistence type="predicted"/>
<evidence type="ECO:0000313" key="4">
    <source>
        <dbReference type="Proteomes" id="UP000237271"/>
    </source>
</evidence>
<protein>
    <submittedName>
        <fullName evidence="3">Uncharacterized protein</fullName>
    </submittedName>
</protein>
<evidence type="ECO:0000256" key="2">
    <source>
        <dbReference type="SAM" id="MobiDB-lite"/>
    </source>
</evidence>
<reference evidence="3 4" key="1">
    <citation type="journal article" date="2017" name="Genome Biol. Evol.">
        <title>Phytophthora megakarya and P. palmivora, closely related causal agents of cacao black pod rot, underwent increases in genome sizes and gene numbers by different mechanisms.</title>
        <authorList>
            <person name="Ali S.S."/>
            <person name="Shao J."/>
            <person name="Lary D.J."/>
            <person name="Kronmiller B."/>
            <person name="Shen D."/>
            <person name="Strem M.D."/>
            <person name="Amoako-Attah I."/>
            <person name="Akrofi A.Y."/>
            <person name="Begoude B.A."/>
            <person name="Ten Hoopen G.M."/>
            <person name="Coulibaly K."/>
            <person name="Kebe B.I."/>
            <person name="Melnick R.L."/>
            <person name="Guiltinan M.J."/>
            <person name="Tyler B.M."/>
            <person name="Meinhardt L.W."/>
            <person name="Bailey B.A."/>
        </authorList>
    </citation>
    <scope>NUCLEOTIDE SEQUENCE [LARGE SCALE GENOMIC DNA]</scope>
    <source>
        <strain evidence="4">sbr112.9</strain>
    </source>
</reference>
<feature type="coiled-coil region" evidence="1">
    <location>
        <begin position="59"/>
        <end position="107"/>
    </location>
</feature>
<dbReference type="Gene3D" id="1.10.287.1490">
    <property type="match status" value="1"/>
</dbReference>
<keyword evidence="1" id="KW-0175">Coiled coil</keyword>
<dbReference type="AlphaFoldDB" id="A0A2P4XYD5"/>
<keyword evidence="4" id="KW-1185">Reference proteome</keyword>
<sequence>MEPSSTAPEISALEAQIVDLNQGLDNRIDEIRPLQAHIDDLARDRGNLESTIHHLASEMAQAGGEILDLQQANRDLDREWEDAESTLSATEESLRRTRSELDRVEAELLLPRSDRTDRGSSDPDLQSQADLLPTGPTQADLDQVVRERDSLQDQIRARDAEILSAQRTLGLLQSDLAAHRNRSASDTTRLQTLEGDLTRARHDVEVDQKAYADRERTITENQAQIRTLSRDLGKVVRERYALRHEYTAAFQHFSSISATNGAPPPQTQLRLDPGSDTDQPAGGIPRSPSAETSGSEDQDVDTSKSKRSRSRSSSPSPSRPQKKRSVPLEAEDASLDEEDESEFDLGGGSAGGGSPSPDQASTPPSKAVELSRSSGEVIEVGSGSDEEEEEENENAEADLVRPIRPLDSSLLGSPFPSPDLKPVVEIMRLPNVGLQADLADLQPPRITFVPQVPFPEGRCIPGRRIVRVIAAADIDPWIESRLANQTLIAMTVNFLFPILPYRPDWIFPHRPTIYTSPTAPAFCGHFITEANVKALHAAEPWRVIRNTLPPISFEADVGGRLGIFVRQYRDFEASELIAYWESTHKFPITATMIAQSPWLGSFAKQRNNRRSHAGNRWKRMLLMLIQAMIEGWCDLDLLLDPFFLHFPKRTVEVAWYPGIEARRANLADPQLNRREPTDLLEALAEAPWLGSFAKQRNNRRSHAGNRWKRMLLTLIQAMIEGWCDLDLLLDPFFLHFPKRTDEVAWYPGIEARRANLADPQLNRREPADLLEALAEADTADPWRNHYRDHTADHPARHLPRLDRKFFGLQVAQSPTNS</sequence>
<feature type="compositionally biased region" description="Basic and acidic residues" evidence="2">
    <location>
        <begin position="109"/>
        <end position="121"/>
    </location>
</feature>
<name>A0A2P4XYD5_9STRA</name>
<gene>
    <name evidence="3" type="ORF">PHPALM_12974</name>
</gene>
<dbReference type="Proteomes" id="UP000237271">
    <property type="component" value="Unassembled WGS sequence"/>
</dbReference>
<accession>A0A2P4XYD5</accession>
<feature type="region of interest" description="Disordered" evidence="2">
    <location>
        <begin position="109"/>
        <end position="141"/>
    </location>
</feature>
<organism evidence="3 4">
    <name type="scientific">Phytophthora palmivora</name>
    <dbReference type="NCBI Taxonomy" id="4796"/>
    <lineage>
        <taxon>Eukaryota</taxon>
        <taxon>Sar</taxon>
        <taxon>Stramenopiles</taxon>
        <taxon>Oomycota</taxon>
        <taxon>Peronosporomycetes</taxon>
        <taxon>Peronosporales</taxon>
        <taxon>Peronosporaceae</taxon>
        <taxon>Phytophthora</taxon>
    </lineage>
</organism>
<comment type="caution">
    <text evidence="3">The sequence shown here is derived from an EMBL/GenBank/DDBJ whole genome shotgun (WGS) entry which is preliminary data.</text>
</comment>
<evidence type="ECO:0000313" key="3">
    <source>
        <dbReference type="EMBL" id="POM70563.1"/>
    </source>
</evidence>
<evidence type="ECO:0000256" key="1">
    <source>
        <dbReference type="SAM" id="Coils"/>
    </source>
</evidence>